<reference evidence="5 6" key="1">
    <citation type="submission" date="2018-06" db="EMBL/GenBank/DDBJ databases">
        <title>A transcriptomic atlas of mushroom development highlights an independent origin of complex multicellularity.</title>
        <authorList>
            <consortium name="DOE Joint Genome Institute"/>
            <person name="Krizsan K."/>
            <person name="Almasi E."/>
            <person name="Merenyi Z."/>
            <person name="Sahu N."/>
            <person name="Viragh M."/>
            <person name="Koszo T."/>
            <person name="Mondo S."/>
            <person name="Kiss B."/>
            <person name="Balint B."/>
            <person name="Kues U."/>
            <person name="Barry K."/>
            <person name="Hegedus J.C."/>
            <person name="Henrissat B."/>
            <person name="Johnson J."/>
            <person name="Lipzen A."/>
            <person name="Ohm R."/>
            <person name="Nagy I."/>
            <person name="Pangilinan J."/>
            <person name="Yan J."/>
            <person name="Xiong Y."/>
            <person name="Grigoriev I.V."/>
            <person name="Hibbett D.S."/>
            <person name="Nagy L.G."/>
        </authorList>
    </citation>
    <scope>NUCLEOTIDE SEQUENCE [LARGE SCALE GENOMIC DNA]</scope>
    <source>
        <strain evidence="5 6">SZMC22713</strain>
    </source>
</reference>
<dbReference type="AlphaFoldDB" id="A0A4Y7PYU9"/>
<evidence type="ECO:0000256" key="1">
    <source>
        <dbReference type="PROSITE-ProRule" id="PRU00175"/>
    </source>
</evidence>
<keyword evidence="1" id="KW-0862">Zinc</keyword>
<gene>
    <name evidence="5" type="ORF">BD410DRAFT_805110</name>
</gene>
<dbReference type="SUPFAM" id="SSF57850">
    <property type="entry name" value="RING/U-box"/>
    <property type="match status" value="1"/>
</dbReference>
<dbReference type="Gene3D" id="3.30.40.10">
    <property type="entry name" value="Zinc/RING finger domain, C3HC4 (zinc finger)"/>
    <property type="match status" value="1"/>
</dbReference>
<dbReference type="InterPro" id="IPR052667">
    <property type="entry name" value="E3_ubiquitin-ligase_RING"/>
</dbReference>
<keyword evidence="2" id="KW-0175">Coiled coil</keyword>
<feature type="compositionally biased region" description="Low complexity" evidence="3">
    <location>
        <begin position="242"/>
        <end position="288"/>
    </location>
</feature>
<dbReference type="OrthoDB" id="6105938at2759"/>
<dbReference type="InterPro" id="IPR013083">
    <property type="entry name" value="Znf_RING/FYVE/PHD"/>
</dbReference>
<dbReference type="VEuPathDB" id="FungiDB:BD410DRAFT_805110"/>
<feature type="coiled-coil region" evidence="2">
    <location>
        <begin position="199"/>
        <end position="233"/>
    </location>
</feature>
<dbReference type="STRING" id="50990.A0A4Y7PYU9"/>
<evidence type="ECO:0000313" key="6">
    <source>
        <dbReference type="Proteomes" id="UP000294933"/>
    </source>
</evidence>
<feature type="compositionally biased region" description="Basic and acidic residues" evidence="3">
    <location>
        <begin position="390"/>
        <end position="425"/>
    </location>
</feature>
<feature type="compositionally biased region" description="Polar residues" evidence="3">
    <location>
        <begin position="438"/>
        <end position="447"/>
    </location>
</feature>
<dbReference type="EMBL" id="ML170189">
    <property type="protein sequence ID" value="TDL20315.1"/>
    <property type="molecule type" value="Genomic_DNA"/>
</dbReference>
<organism evidence="5 6">
    <name type="scientific">Rickenella mellea</name>
    <dbReference type="NCBI Taxonomy" id="50990"/>
    <lineage>
        <taxon>Eukaryota</taxon>
        <taxon>Fungi</taxon>
        <taxon>Dikarya</taxon>
        <taxon>Basidiomycota</taxon>
        <taxon>Agaricomycotina</taxon>
        <taxon>Agaricomycetes</taxon>
        <taxon>Hymenochaetales</taxon>
        <taxon>Rickenellaceae</taxon>
        <taxon>Rickenella</taxon>
    </lineage>
</organism>
<dbReference type="Proteomes" id="UP000294933">
    <property type="component" value="Unassembled WGS sequence"/>
</dbReference>
<sequence>MLTLDPNSSCDVCAEEYGLNNLPSSIPCGHVLCNHCSETICEKASPRQPSLCPFCREPFTADSIRVIRVDCSSRASTPRPNLALEIPEETILWERREDDRALPFDSDAARIRGEVRVLEDKVAKVASKKCSVEELYTLHKELQDWLTAEGNKNSDVQPVSLLLSAALLRAILMNHLAHSEAIKMAKGVETNLRLRLDDGDKFENELKKQKALLAQKTAECQHLRAELSRFKVNGTASSLGLATTPTTPYTSSRRASVSTSTPTSPDHAPMLTSTPSTPASTTMHSPSPLSRFSSQHTHTHTRTASLSMSSRSSTPTPTLHHRSMTPGPGHSRSMTPAPPLPQRSATPALPISASRAHAHGGGSSAPPVPPKPRTLSSTPPGGGSFSARGPVDDRERDHHSHSKDSHHREREHRDREHRSSGRETPHQVWHPSQEVEQRSGSGRTSRAGQRHVSMSAAMRGLGLGGSRTLASATTSN</sequence>
<proteinExistence type="predicted"/>
<evidence type="ECO:0000313" key="5">
    <source>
        <dbReference type="EMBL" id="TDL20315.1"/>
    </source>
</evidence>
<keyword evidence="1" id="KW-0479">Metal-binding</keyword>
<protein>
    <recommendedName>
        <fullName evidence="4">RING-type domain-containing protein</fullName>
    </recommendedName>
</protein>
<feature type="region of interest" description="Disordered" evidence="3">
    <location>
        <begin position="238"/>
        <end position="476"/>
    </location>
</feature>
<feature type="domain" description="RING-type" evidence="4">
    <location>
        <begin position="10"/>
        <end position="56"/>
    </location>
</feature>
<dbReference type="PANTHER" id="PTHR47156:SF10">
    <property type="entry name" value="E3 UBIQUITIN-PROTEIN LIGASE TRIM-21-RELATED"/>
    <property type="match status" value="1"/>
</dbReference>
<dbReference type="PANTHER" id="PTHR47156">
    <property type="entry name" value="PROTEIN CBG20824"/>
    <property type="match status" value="1"/>
</dbReference>
<evidence type="ECO:0000256" key="3">
    <source>
        <dbReference type="SAM" id="MobiDB-lite"/>
    </source>
</evidence>
<keyword evidence="6" id="KW-1185">Reference proteome</keyword>
<name>A0A4Y7PYU9_9AGAM</name>
<dbReference type="PROSITE" id="PS50089">
    <property type="entry name" value="ZF_RING_2"/>
    <property type="match status" value="1"/>
</dbReference>
<dbReference type="InterPro" id="IPR001841">
    <property type="entry name" value="Znf_RING"/>
</dbReference>
<keyword evidence="1" id="KW-0863">Zinc-finger</keyword>
<dbReference type="GO" id="GO:0008270">
    <property type="term" value="F:zinc ion binding"/>
    <property type="evidence" value="ECO:0007669"/>
    <property type="project" value="UniProtKB-KW"/>
</dbReference>
<accession>A0A4Y7PYU9</accession>
<feature type="compositionally biased region" description="Low complexity" evidence="3">
    <location>
        <begin position="302"/>
        <end position="318"/>
    </location>
</feature>
<evidence type="ECO:0000259" key="4">
    <source>
        <dbReference type="PROSITE" id="PS50089"/>
    </source>
</evidence>
<evidence type="ECO:0000256" key="2">
    <source>
        <dbReference type="SAM" id="Coils"/>
    </source>
</evidence>